<evidence type="ECO:0000256" key="4">
    <source>
        <dbReference type="SAM" id="SignalP"/>
    </source>
</evidence>
<dbReference type="SMART" id="SM00758">
    <property type="entry name" value="PA14"/>
    <property type="match status" value="1"/>
</dbReference>
<keyword evidence="7" id="KW-1185">Reference proteome</keyword>
<keyword evidence="2 4" id="KW-0732">Signal</keyword>
<dbReference type="OrthoDB" id="9758670at2"/>
<dbReference type="GO" id="GO:0031222">
    <property type="term" value="P:arabinan catabolic process"/>
    <property type="evidence" value="ECO:0007669"/>
    <property type="project" value="TreeGrafter"/>
</dbReference>
<feature type="signal peptide" evidence="4">
    <location>
        <begin position="1"/>
        <end position="23"/>
    </location>
</feature>
<reference evidence="6 7" key="1">
    <citation type="submission" date="2017-11" db="EMBL/GenBank/DDBJ databases">
        <title>Genomic Encyclopedia of Archaeal and Bacterial Type Strains, Phase II (KMG-II): From Individual Species to Whole Genera.</title>
        <authorList>
            <person name="Goeker M."/>
        </authorList>
    </citation>
    <scope>NUCLEOTIDE SEQUENCE [LARGE SCALE GENOMIC DNA]</scope>
    <source>
        <strain evidence="6 7">DSM 28175</strain>
    </source>
</reference>
<dbReference type="InterPro" id="IPR037524">
    <property type="entry name" value="PA14/GLEYA"/>
</dbReference>
<evidence type="ECO:0000313" key="7">
    <source>
        <dbReference type="Proteomes" id="UP000242687"/>
    </source>
</evidence>
<dbReference type="EMBL" id="PGFJ01000002">
    <property type="protein sequence ID" value="PJJ79761.1"/>
    <property type="molecule type" value="Genomic_DNA"/>
</dbReference>
<dbReference type="PRINTS" id="PR00133">
    <property type="entry name" value="GLHYDRLASE3"/>
</dbReference>
<dbReference type="InterPro" id="IPR017853">
    <property type="entry name" value="GH"/>
</dbReference>
<evidence type="ECO:0000256" key="2">
    <source>
        <dbReference type="ARBA" id="ARBA00022729"/>
    </source>
</evidence>
<dbReference type="AlphaFoldDB" id="A0A2H9VN55"/>
<dbReference type="PROSITE" id="PS51820">
    <property type="entry name" value="PA14"/>
    <property type="match status" value="1"/>
</dbReference>
<accession>A0A2H9VN55</accession>
<comment type="caution">
    <text evidence="6">The sequence shown here is derived from an EMBL/GenBank/DDBJ whole genome shotgun (WGS) entry which is preliminary data.</text>
</comment>
<dbReference type="Pfam" id="PF07691">
    <property type="entry name" value="PA14"/>
    <property type="match status" value="1"/>
</dbReference>
<evidence type="ECO:0000256" key="1">
    <source>
        <dbReference type="ARBA" id="ARBA00005336"/>
    </source>
</evidence>
<dbReference type="InterPro" id="IPR036962">
    <property type="entry name" value="Glyco_hydro_3_N_sf"/>
</dbReference>
<dbReference type="Pfam" id="PF14310">
    <property type="entry name" value="Fn3-like"/>
    <property type="match status" value="1"/>
</dbReference>
<dbReference type="Gene3D" id="3.40.50.1700">
    <property type="entry name" value="Glycoside hydrolase family 3 C-terminal domain"/>
    <property type="match status" value="2"/>
</dbReference>
<proteinExistence type="inferred from homology"/>
<gene>
    <name evidence="6" type="ORF">CLV57_2898</name>
</gene>
<dbReference type="SUPFAM" id="SSF56988">
    <property type="entry name" value="Anthrax protective antigen"/>
    <property type="match status" value="1"/>
</dbReference>
<dbReference type="Gene3D" id="2.60.40.10">
    <property type="entry name" value="Immunoglobulins"/>
    <property type="match status" value="1"/>
</dbReference>
<evidence type="ECO:0000259" key="5">
    <source>
        <dbReference type="PROSITE" id="PS51820"/>
    </source>
</evidence>
<dbReference type="PANTHER" id="PTHR42721">
    <property type="entry name" value="SUGAR HYDROLASE-RELATED"/>
    <property type="match status" value="1"/>
</dbReference>
<dbReference type="Proteomes" id="UP000242687">
    <property type="component" value="Unassembled WGS sequence"/>
</dbReference>
<protein>
    <submittedName>
        <fullName evidence="6">Beta-glucosidase</fullName>
    </submittedName>
</protein>
<comment type="similarity">
    <text evidence="1">Belongs to the glycosyl hydrolase 3 family.</text>
</comment>
<dbReference type="Pfam" id="PF01915">
    <property type="entry name" value="Glyco_hydro_3_C"/>
    <property type="match status" value="1"/>
</dbReference>
<name>A0A2H9VN55_9SPHI</name>
<feature type="domain" description="PA14" evidence="5">
    <location>
        <begin position="461"/>
        <end position="600"/>
    </location>
</feature>
<evidence type="ECO:0000313" key="6">
    <source>
        <dbReference type="EMBL" id="PJJ79761.1"/>
    </source>
</evidence>
<dbReference type="GO" id="GO:0046556">
    <property type="term" value="F:alpha-L-arabinofuranosidase activity"/>
    <property type="evidence" value="ECO:0007669"/>
    <property type="project" value="TreeGrafter"/>
</dbReference>
<dbReference type="InterPro" id="IPR002772">
    <property type="entry name" value="Glyco_hydro_3_C"/>
</dbReference>
<dbReference type="InterPro" id="IPR011658">
    <property type="entry name" value="PA14_dom"/>
</dbReference>
<dbReference type="RefSeq" id="WP_100342073.1">
    <property type="nucleotide sequence ID" value="NZ_PGFJ01000002.1"/>
</dbReference>
<dbReference type="InterPro" id="IPR013783">
    <property type="entry name" value="Ig-like_fold"/>
</dbReference>
<feature type="chain" id="PRO_5014112298" evidence="4">
    <location>
        <begin position="24"/>
        <end position="871"/>
    </location>
</feature>
<dbReference type="Pfam" id="PF00933">
    <property type="entry name" value="Glyco_hydro_3"/>
    <property type="match status" value="1"/>
</dbReference>
<dbReference type="SUPFAM" id="SSF51445">
    <property type="entry name" value="(Trans)glycosidases"/>
    <property type="match status" value="1"/>
</dbReference>
<evidence type="ECO:0000256" key="3">
    <source>
        <dbReference type="ARBA" id="ARBA00022801"/>
    </source>
</evidence>
<dbReference type="GO" id="GO:0045493">
    <property type="term" value="P:xylan catabolic process"/>
    <property type="evidence" value="ECO:0007669"/>
    <property type="project" value="InterPro"/>
</dbReference>
<dbReference type="InterPro" id="IPR036881">
    <property type="entry name" value="Glyco_hydro_3_C_sf"/>
</dbReference>
<dbReference type="InterPro" id="IPR026891">
    <property type="entry name" value="Fn3-like"/>
</dbReference>
<dbReference type="GO" id="GO:0009044">
    <property type="term" value="F:xylan 1,4-beta-xylosidase activity"/>
    <property type="evidence" value="ECO:0007669"/>
    <property type="project" value="InterPro"/>
</dbReference>
<dbReference type="Gene3D" id="3.20.20.300">
    <property type="entry name" value="Glycoside hydrolase, family 3, N-terminal domain"/>
    <property type="match status" value="1"/>
</dbReference>
<dbReference type="InterPro" id="IPR044993">
    <property type="entry name" value="BXL"/>
</dbReference>
<keyword evidence="3" id="KW-0378">Hydrolase</keyword>
<dbReference type="SMART" id="SM01217">
    <property type="entry name" value="Fn3_like"/>
    <property type="match status" value="1"/>
</dbReference>
<sequence length="871" mass="96510">MKFRFRQLLVALLLLPAVVSAQAVKYPYQNTKLTFKTRVADLVKRMTLEEKVSQMLNSSPAIPRLGIPAYDWWNEVLHGVARTPYKVTVYPQAIAMAATFDRSSLFTMADYSALEGRAVHNKAVQQGRANERYMGLTYWTPNINIFRDPRWGRGQETYGEDPYLTAIMGNSFVRGLQGDDPKYLKAAACAKHYAVHSGPEPLRHVFNTDVSNYDLWDTYLPAFKKLVTESNVEGVMCAYNAFRTQPCCGSDVLMVDILRNQWGFKGYVTSDCWGIDDFFKNHKTHTNAETASADAVLHGTDVECGTDAYLSLVAAVKNGRLSEKDIDASVTRLFMTRFKLGMFDPVSMVKYAQTPASVLESAEHKAHALKMARQSITMLKNQGNTLPLKKTIKKIAVIGPNADNGIAILGNYNGTPTDRVTVLQGIKAKLPNAEIIYEKAINFTNDTLLDYRDVSGQYSIDGHPGFKAEYFNNVELKGTPVVKTEAEVNHFWQEGEAIGNGIKATNFSARYSTNYKAGNEGFITFEIDGDDGWRFLVDGKEVLNIWTRNRWGAQQYKLVTEPGKSYKLELEYWQGDGKANIRMSAGTYKKTDFAALTERIKDADAIVYVGGISPQLEGEEMKVPYPGFDGGDRTSIMLPKVQTELMKAFKGTGKPVVFVMMTGSAVAIPWEAENVPAIVNAWYAGQSAGTAVADVLFGDYNPAGRLPVTFYKGDSDLPDFNDYTMTNRTYRYFTGTPLYGFGYGLSYTTFKYDAVTAPSIVKKGNKMVVTVTVTNTGKMAGEEVAQLYLTYNNNAQKTPIKALKGFNRISLKAGERKMVTFTVSPSDLSLPDANGKITPLKGKFTVSVGGSQPDEKNVTTGNIVKKTVTMM</sequence>
<organism evidence="6 7">
    <name type="scientific">Mucilaginibacter auburnensis</name>
    <dbReference type="NCBI Taxonomy" id="1457233"/>
    <lineage>
        <taxon>Bacteria</taxon>
        <taxon>Pseudomonadati</taxon>
        <taxon>Bacteroidota</taxon>
        <taxon>Sphingobacteriia</taxon>
        <taxon>Sphingobacteriales</taxon>
        <taxon>Sphingobacteriaceae</taxon>
        <taxon>Mucilaginibacter</taxon>
    </lineage>
</organism>
<dbReference type="InterPro" id="IPR001764">
    <property type="entry name" value="Glyco_hydro_3_N"/>
</dbReference>
<dbReference type="PANTHER" id="PTHR42721:SF3">
    <property type="entry name" value="BETA-D-XYLOSIDASE 5-RELATED"/>
    <property type="match status" value="1"/>
</dbReference>
<dbReference type="SUPFAM" id="SSF52279">
    <property type="entry name" value="Beta-D-glucan exohydrolase, C-terminal domain"/>
    <property type="match status" value="1"/>
</dbReference>